<reference evidence="2" key="1">
    <citation type="journal article" date="2015" name="Nature">
        <title>Complex archaea that bridge the gap between prokaryotes and eukaryotes.</title>
        <authorList>
            <person name="Spang A."/>
            <person name="Saw J.H."/>
            <person name="Jorgensen S.L."/>
            <person name="Zaremba-Niedzwiedzka K."/>
            <person name="Martijn J."/>
            <person name="Lind A.E."/>
            <person name="van Eijk R."/>
            <person name="Schleper C."/>
            <person name="Guy L."/>
            <person name="Ettema T.J."/>
        </authorList>
    </citation>
    <scope>NUCLEOTIDE SEQUENCE</scope>
</reference>
<dbReference type="EMBL" id="LAZR01017339">
    <property type="protein sequence ID" value="KKM00831.1"/>
    <property type="molecule type" value="Genomic_DNA"/>
</dbReference>
<dbReference type="AlphaFoldDB" id="A0A0F9J4L2"/>
<accession>A0A0F9J4L2</accession>
<name>A0A0F9J4L2_9ZZZZ</name>
<proteinExistence type="predicted"/>
<feature type="non-terminal residue" evidence="2">
    <location>
        <position position="1"/>
    </location>
</feature>
<comment type="caution">
    <text evidence="2">The sequence shown here is derived from an EMBL/GenBank/DDBJ whole genome shotgun (WGS) entry which is preliminary data.</text>
</comment>
<protein>
    <submittedName>
        <fullName evidence="2">Uncharacterized protein</fullName>
    </submittedName>
</protein>
<evidence type="ECO:0000313" key="1">
    <source>
        <dbReference type="EMBL" id="KKL03460.1"/>
    </source>
</evidence>
<dbReference type="EMBL" id="LAZR01044921">
    <property type="protein sequence ID" value="KKL03460.1"/>
    <property type="molecule type" value="Genomic_DNA"/>
</dbReference>
<evidence type="ECO:0000313" key="2">
    <source>
        <dbReference type="EMBL" id="KKM00831.1"/>
    </source>
</evidence>
<sequence>FFRYTIKAIIYWEYRERSKVIENINLATKYCKIIKSDNSLIFKIKIFQKYESTLKNLQQEI</sequence>
<gene>
    <name evidence="2" type="ORF">LCGC14_1800530</name>
    <name evidence="1" type="ORF">LCGC14_2625920</name>
</gene>
<organism evidence="2">
    <name type="scientific">marine sediment metagenome</name>
    <dbReference type="NCBI Taxonomy" id="412755"/>
    <lineage>
        <taxon>unclassified sequences</taxon>
        <taxon>metagenomes</taxon>
        <taxon>ecological metagenomes</taxon>
    </lineage>
</organism>